<dbReference type="InterPro" id="IPR003593">
    <property type="entry name" value="AAA+_ATPase"/>
</dbReference>
<dbReference type="GO" id="GO:0016887">
    <property type="term" value="F:ATP hydrolysis activity"/>
    <property type="evidence" value="ECO:0007669"/>
    <property type="project" value="UniProtKB-UniRule"/>
</dbReference>
<dbReference type="Pfam" id="PF01434">
    <property type="entry name" value="Peptidase_M41"/>
    <property type="match status" value="1"/>
</dbReference>
<dbReference type="InterPro" id="IPR003960">
    <property type="entry name" value="ATPase_AAA_CS"/>
</dbReference>
<dbReference type="FunFam" id="1.10.8.60:FF:000001">
    <property type="entry name" value="ATP-dependent zinc metalloprotease FtsH"/>
    <property type="match status" value="1"/>
</dbReference>
<evidence type="ECO:0000259" key="18">
    <source>
        <dbReference type="SMART" id="SM00382"/>
    </source>
</evidence>
<dbReference type="InterPro" id="IPR041569">
    <property type="entry name" value="AAA_lid_3"/>
</dbReference>
<feature type="compositionally biased region" description="Low complexity" evidence="17">
    <location>
        <begin position="601"/>
        <end position="637"/>
    </location>
</feature>
<evidence type="ECO:0000256" key="11">
    <source>
        <dbReference type="ARBA" id="ARBA00022989"/>
    </source>
</evidence>
<feature type="compositionally biased region" description="Basic and acidic residues" evidence="17">
    <location>
        <begin position="591"/>
        <end position="600"/>
    </location>
</feature>
<dbReference type="GO" id="GO:0004222">
    <property type="term" value="F:metalloendopeptidase activity"/>
    <property type="evidence" value="ECO:0007669"/>
    <property type="project" value="InterPro"/>
</dbReference>
<feature type="region of interest" description="Disordered" evidence="17">
    <location>
        <begin position="591"/>
        <end position="681"/>
    </location>
</feature>
<protein>
    <recommendedName>
        <fullName evidence="15">ATP-dependent zinc metalloprotease FtsH</fullName>
        <ecNumber evidence="15">3.4.24.-</ecNumber>
    </recommendedName>
</protein>
<evidence type="ECO:0000256" key="8">
    <source>
        <dbReference type="ARBA" id="ARBA00022801"/>
    </source>
</evidence>
<evidence type="ECO:0000256" key="17">
    <source>
        <dbReference type="SAM" id="MobiDB-lite"/>
    </source>
</evidence>
<keyword evidence="13 15" id="KW-0472">Membrane</keyword>
<dbReference type="SUPFAM" id="SSF52540">
    <property type="entry name" value="P-loop containing nucleoside triphosphate hydrolases"/>
    <property type="match status" value="1"/>
</dbReference>
<comment type="function">
    <text evidence="15">Acts as a processive, ATP-dependent zinc metallopeptidase for both cytoplasmic and membrane proteins. Plays a role in the quality control of integral membrane proteins.</text>
</comment>
<dbReference type="FunFam" id="3.40.50.300:FF:000001">
    <property type="entry name" value="ATP-dependent zinc metalloprotease FtsH"/>
    <property type="match status" value="1"/>
</dbReference>
<dbReference type="GO" id="GO:0005524">
    <property type="term" value="F:ATP binding"/>
    <property type="evidence" value="ECO:0007669"/>
    <property type="project" value="UniProtKB-UniRule"/>
</dbReference>
<keyword evidence="11 15" id="KW-1133">Transmembrane helix</keyword>
<dbReference type="SUPFAM" id="SSF140990">
    <property type="entry name" value="FtsH protease domain-like"/>
    <property type="match status" value="1"/>
</dbReference>
<sequence length="681" mass="74376">MVVWAVIILGMMMLFNMFQQPQQNKQSISYSDLLSRVESGQISAVTIQGQDLTATTTDGQTIYTFIPRDDKLVPLLLEKKVEVKAEPLDNQPWYISVLASWFPMLLLIAIWFFAVRQMQGGGGSKTMSFGRSKAKLLNQNEKQRVTFADVAGVDEAKDELQEVVEFLSNPKKFTRLGGRIPKGVLLVGPPGTGKTLLSRAVAGEAGVPFFSISGSDFVEMFVGVGASRVRDLFEQGKKNAPCIIFIDEIDAVGRKRGAGLGGGNDEREQTLNQLLVEMDGFESNEGVILIAATNRPDVLDPALLRPGRFDRQVVVATPDRPGRKQILLIHTKKTPLARDVNLDVIASGTPGFSGADLENLVNEAALQAARTGRDQLLMRDFEYAKDKIIMGRERRSLILSDEEKRITAYHEGGHALAAKLLPGSDPVHKVSIIPRGQALGVTMQLPEEDRHGYSRDFLRNNMVIMIGGRVAEELIFEDYTTGASNDIERITNIARKMVCEWGMSDVVGTIAIGESGQEVFIGREWVQNKNYSEDTAQIVDAEVKRLIEEAHDRCRTLLTENIDVLHHIAKALIERETISGDDLDLLLEGKELPPLPEDHVGSGTSDDGSATGTASSETASAQQAAPDQDAAPAAPAQGTQSDAAAEKPARNPSAEDTTADFTFEPEETARPADKNKDQDKA</sequence>
<dbReference type="Gene3D" id="3.40.50.300">
    <property type="entry name" value="P-loop containing nucleotide triphosphate hydrolases"/>
    <property type="match status" value="1"/>
</dbReference>
<dbReference type="InterPro" id="IPR037219">
    <property type="entry name" value="Peptidase_M41-like"/>
</dbReference>
<evidence type="ECO:0000256" key="10">
    <source>
        <dbReference type="ARBA" id="ARBA00022840"/>
    </source>
</evidence>
<keyword evidence="7 15" id="KW-0547">Nucleotide-binding</keyword>
<evidence type="ECO:0000256" key="14">
    <source>
        <dbReference type="ARBA" id="ARBA00061570"/>
    </source>
</evidence>
<dbReference type="Gene3D" id="1.10.8.60">
    <property type="match status" value="1"/>
</dbReference>
<dbReference type="GO" id="GO:0030163">
    <property type="term" value="P:protein catabolic process"/>
    <property type="evidence" value="ECO:0007669"/>
    <property type="project" value="UniProtKB-UniRule"/>
</dbReference>
<keyword evidence="9 15" id="KW-0862">Zinc</keyword>
<feature type="binding site" evidence="15">
    <location>
        <begin position="188"/>
        <end position="195"/>
    </location>
    <ligand>
        <name>ATP</name>
        <dbReference type="ChEBI" id="CHEBI:30616"/>
    </ligand>
</feature>
<evidence type="ECO:0000313" key="19">
    <source>
        <dbReference type="EMBL" id="HIW00054.1"/>
    </source>
</evidence>
<evidence type="ECO:0000256" key="3">
    <source>
        <dbReference type="ARBA" id="ARBA00022475"/>
    </source>
</evidence>
<dbReference type="GO" id="GO:0006508">
    <property type="term" value="P:proteolysis"/>
    <property type="evidence" value="ECO:0007669"/>
    <property type="project" value="UniProtKB-KW"/>
</dbReference>
<accession>A0A9D1PV07</accession>
<evidence type="ECO:0000256" key="12">
    <source>
        <dbReference type="ARBA" id="ARBA00023049"/>
    </source>
</evidence>
<comment type="cofactor">
    <cofactor evidence="15">
        <name>Zn(2+)</name>
        <dbReference type="ChEBI" id="CHEBI:29105"/>
    </cofactor>
    <text evidence="15">Binds 1 zinc ion per subunit.</text>
</comment>
<dbReference type="Pfam" id="PF17862">
    <property type="entry name" value="AAA_lid_3"/>
    <property type="match status" value="1"/>
</dbReference>
<evidence type="ECO:0000256" key="13">
    <source>
        <dbReference type="ARBA" id="ARBA00023136"/>
    </source>
</evidence>
<dbReference type="InterPro" id="IPR003959">
    <property type="entry name" value="ATPase_AAA_core"/>
</dbReference>
<dbReference type="InterPro" id="IPR011546">
    <property type="entry name" value="Pept_M41_FtsH_extracell"/>
</dbReference>
<dbReference type="PANTHER" id="PTHR23076">
    <property type="entry name" value="METALLOPROTEASE M41 FTSH"/>
    <property type="match status" value="1"/>
</dbReference>
<comment type="similarity">
    <text evidence="16">Belongs to the AAA ATPase family.</text>
</comment>
<dbReference type="Gene3D" id="1.20.58.760">
    <property type="entry name" value="Peptidase M41"/>
    <property type="match status" value="1"/>
</dbReference>
<keyword evidence="8 15" id="KW-0378">Hydrolase</keyword>
<evidence type="ECO:0000256" key="6">
    <source>
        <dbReference type="ARBA" id="ARBA00022723"/>
    </source>
</evidence>
<evidence type="ECO:0000256" key="9">
    <source>
        <dbReference type="ARBA" id="ARBA00022833"/>
    </source>
</evidence>
<dbReference type="Proteomes" id="UP000886752">
    <property type="component" value="Unassembled WGS sequence"/>
</dbReference>
<dbReference type="EMBL" id="DXHV01000031">
    <property type="protein sequence ID" value="HIW00054.1"/>
    <property type="molecule type" value="Genomic_DNA"/>
</dbReference>
<comment type="caution">
    <text evidence="15">Lacks conserved residue(s) required for the propagation of feature annotation.</text>
</comment>
<reference evidence="19" key="2">
    <citation type="submission" date="2021-04" db="EMBL/GenBank/DDBJ databases">
        <authorList>
            <person name="Gilroy R."/>
        </authorList>
    </citation>
    <scope>NUCLEOTIDE SEQUENCE</scope>
    <source>
        <strain evidence="19">ChiHecec2B26-446</strain>
    </source>
</reference>
<proteinExistence type="inferred from homology"/>
<dbReference type="GO" id="GO:0005886">
    <property type="term" value="C:plasma membrane"/>
    <property type="evidence" value="ECO:0007669"/>
    <property type="project" value="UniProtKB-SubCell"/>
</dbReference>
<keyword evidence="12 15" id="KW-0482">Metalloprotease</keyword>
<dbReference type="NCBIfam" id="TIGR01241">
    <property type="entry name" value="FtsH_fam"/>
    <property type="match status" value="1"/>
</dbReference>
<reference evidence="19" key="1">
    <citation type="journal article" date="2021" name="PeerJ">
        <title>Extensive microbial diversity within the chicken gut microbiome revealed by metagenomics and culture.</title>
        <authorList>
            <person name="Gilroy R."/>
            <person name="Ravi A."/>
            <person name="Getino M."/>
            <person name="Pursley I."/>
            <person name="Horton D.L."/>
            <person name="Alikhan N.F."/>
            <person name="Baker D."/>
            <person name="Gharbi K."/>
            <person name="Hall N."/>
            <person name="Watson M."/>
            <person name="Adriaenssens E.M."/>
            <person name="Foster-Nyarko E."/>
            <person name="Jarju S."/>
            <person name="Secka A."/>
            <person name="Antonio M."/>
            <person name="Oren A."/>
            <person name="Chaudhuri R.R."/>
            <person name="La Ragione R."/>
            <person name="Hildebrand F."/>
            <person name="Pallen M.J."/>
        </authorList>
    </citation>
    <scope>NUCLEOTIDE SEQUENCE</scope>
    <source>
        <strain evidence="19">ChiHecec2B26-446</strain>
    </source>
</reference>
<dbReference type="Gene3D" id="3.30.720.210">
    <property type="match status" value="1"/>
</dbReference>
<feature type="binding site" evidence="15">
    <location>
        <position position="486"/>
    </location>
    <ligand>
        <name>Zn(2+)</name>
        <dbReference type="ChEBI" id="CHEBI:29105"/>
        <note>catalytic</note>
    </ligand>
</feature>
<dbReference type="Pfam" id="PF06480">
    <property type="entry name" value="FtsH_ext"/>
    <property type="match status" value="1"/>
</dbReference>
<feature type="active site" evidence="15">
    <location>
        <position position="411"/>
    </location>
</feature>
<evidence type="ECO:0000256" key="2">
    <source>
        <dbReference type="ARBA" id="ARBA00010044"/>
    </source>
</evidence>
<keyword evidence="3 15" id="KW-1003">Cell membrane</keyword>
<dbReference type="HAMAP" id="MF_01458">
    <property type="entry name" value="FtsH"/>
    <property type="match status" value="1"/>
</dbReference>
<gene>
    <name evidence="15 19" type="primary">ftsH</name>
    <name evidence="19" type="ORF">H9894_02540</name>
</gene>
<dbReference type="PROSITE" id="PS00674">
    <property type="entry name" value="AAA"/>
    <property type="match status" value="1"/>
</dbReference>
<evidence type="ECO:0000256" key="16">
    <source>
        <dbReference type="RuleBase" id="RU003651"/>
    </source>
</evidence>
<evidence type="ECO:0000256" key="4">
    <source>
        <dbReference type="ARBA" id="ARBA00022670"/>
    </source>
</evidence>
<comment type="caution">
    <text evidence="19">The sequence shown here is derived from an EMBL/GenBank/DDBJ whole genome shotgun (WGS) entry which is preliminary data.</text>
</comment>
<dbReference type="CDD" id="cd19501">
    <property type="entry name" value="RecA-like_FtsH"/>
    <property type="match status" value="1"/>
</dbReference>
<organism evidence="19 20">
    <name type="scientific">Candidatus Desulfovibrio intestinipullorum</name>
    <dbReference type="NCBI Taxonomy" id="2838536"/>
    <lineage>
        <taxon>Bacteria</taxon>
        <taxon>Pseudomonadati</taxon>
        <taxon>Thermodesulfobacteriota</taxon>
        <taxon>Desulfovibrionia</taxon>
        <taxon>Desulfovibrionales</taxon>
        <taxon>Desulfovibrionaceae</taxon>
        <taxon>Desulfovibrio</taxon>
    </lineage>
</organism>
<dbReference type="InterPro" id="IPR005936">
    <property type="entry name" value="FtsH"/>
</dbReference>
<dbReference type="EC" id="3.4.24.-" evidence="15"/>
<dbReference type="SMART" id="SM00382">
    <property type="entry name" value="AAA"/>
    <property type="match status" value="1"/>
</dbReference>
<evidence type="ECO:0000256" key="5">
    <source>
        <dbReference type="ARBA" id="ARBA00022692"/>
    </source>
</evidence>
<keyword evidence="10 15" id="KW-0067">ATP-binding</keyword>
<feature type="binding site" evidence="15">
    <location>
        <position position="410"/>
    </location>
    <ligand>
        <name>Zn(2+)</name>
        <dbReference type="ChEBI" id="CHEBI:29105"/>
        <note>catalytic</note>
    </ligand>
</feature>
<keyword evidence="5 15" id="KW-0812">Transmembrane</keyword>
<evidence type="ECO:0000256" key="15">
    <source>
        <dbReference type="HAMAP-Rule" id="MF_01458"/>
    </source>
</evidence>
<dbReference type="InterPro" id="IPR027417">
    <property type="entry name" value="P-loop_NTPase"/>
</dbReference>
<evidence type="ECO:0000256" key="1">
    <source>
        <dbReference type="ARBA" id="ARBA00004370"/>
    </source>
</evidence>
<dbReference type="AlphaFoldDB" id="A0A9D1PV07"/>
<keyword evidence="4 15" id="KW-0645">Protease</keyword>
<feature type="transmembrane region" description="Helical" evidence="15">
    <location>
        <begin position="93"/>
        <end position="115"/>
    </location>
</feature>
<feature type="binding site" evidence="15">
    <location>
        <position position="414"/>
    </location>
    <ligand>
        <name>Zn(2+)</name>
        <dbReference type="ChEBI" id="CHEBI:29105"/>
        <note>catalytic</note>
    </ligand>
</feature>
<dbReference type="InterPro" id="IPR000642">
    <property type="entry name" value="Peptidase_M41"/>
</dbReference>
<keyword evidence="6 15" id="KW-0479">Metal-binding</keyword>
<feature type="compositionally biased region" description="Basic and acidic residues" evidence="17">
    <location>
        <begin position="667"/>
        <end position="681"/>
    </location>
</feature>
<comment type="similarity">
    <text evidence="2 15">In the C-terminal section; belongs to the peptidase M41 family.</text>
</comment>
<dbReference type="GO" id="GO:0008270">
    <property type="term" value="F:zinc ion binding"/>
    <property type="evidence" value="ECO:0007669"/>
    <property type="project" value="UniProtKB-UniRule"/>
</dbReference>
<comment type="subcellular location">
    <subcellularLocation>
        <location evidence="15">Cell membrane</location>
        <topology evidence="15">Multi-pass membrane protein</topology>
        <orientation evidence="15">Cytoplasmic side</orientation>
    </subcellularLocation>
    <subcellularLocation>
        <location evidence="1">Membrane</location>
    </subcellularLocation>
</comment>
<dbReference type="FunFam" id="1.20.58.760:FF:000001">
    <property type="entry name" value="ATP-dependent zinc metalloprotease FtsH"/>
    <property type="match status" value="1"/>
</dbReference>
<feature type="domain" description="AAA+ ATPase" evidence="18">
    <location>
        <begin position="180"/>
        <end position="319"/>
    </location>
</feature>
<comment type="subunit">
    <text evidence="15">Homohexamer.</text>
</comment>
<evidence type="ECO:0000313" key="20">
    <source>
        <dbReference type="Proteomes" id="UP000886752"/>
    </source>
</evidence>
<dbReference type="Pfam" id="PF00004">
    <property type="entry name" value="AAA"/>
    <property type="match status" value="1"/>
</dbReference>
<name>A0A9D1PV07_9BACT</name>
<comment type="similarity">
    <text evidence="14 15">In the central section; belongs to the AAA ATPase family.</text>
</comment>
<dbReference type="GO" id="GO:0004176">
    <property type="term" value="F:ATP-dependent peptidase activity"/>
    <property type="evidence" value="ECO:0007669"/>
    <property type="project" value="InterPro"/>
</dbReference>
<dbReference type="PANTHER" id="PTHR23076:SF97">
    <property type="entry name" value="ATP-DEPENDENT ZINC METALLOPROTEASE YME1L1"/>
    <property type="match status" value="1"/>
</dbReference>
<evidence type="ECO:0000256" key="7">
    <source>
        <dbReference type="ARBA" id="ARBA00022741"/>
    </source>
</evidence>